<proteinExistence type="predicted"/>
<reference evidence="1 2" key="1">
    <citation type="submission" date="2015-05" db="EMBL/GenBank/DDBJ databases">
        <authorList>
            <person name="Goodhead I."/>
        </authorList>
    </citation>
    <scope>NUCLEOTIDE SEQUENCE [LARGE SCALE GENOMIC DNA]</scope>
    <source>
        <strain evidence="2">morsitans</strain>
    </source>
</reference>
<sequence>MYKNSDGLREPLFTLTRTADNTLVAYAPAQQSAASAIAHRVSLATLGLLKHHFLRLIVTLVGDTRHTAVFVQWQTEQRRQDLFCLPLLPGLNGSRYESRFGIMDLTGAAGGDAWMVIRHYSEKHRRLK</sequence>
<accession>A0A193QJV4</accession>
<name>A0A193QJV4_SODGM</name>
<protein>
    <submittedName>
        <fullName evidence="1">Uncharacterized protein</fullName>
    </submittedName>
</protein>
<dbReference type="Proteomes" id="UP000245838">
    <property type="component" value="Chromosome sggmmb4_Chromosome"/>
</dbReference>
<evidence type="ECO:0000313" key="2">
    <source>
        <dbReference type="Proteomes" id="UP000245838"/>
    </source>
</evidence>
<dbReference type="EMBL" id="LN854557">
    <property type="protein sequence ID" value="CRL45474.1"/>
    <property type="molecule type" value="Genomic_DNA"/>
</dbReference>
<evidence type="ECO:0000313" key="1">
    <source>
        <dbReference type="EMBL" id="CRL45474.1"/>
    </source>
</evidence>
<dbReference type="OrthoDB" id="9839486at2"/>
<dbReference type="AlphaFoldDB" id="A0A193QJV4"/>
<gene>
    <name evidence="1" type="ORF">SGGMMB4_03218</name>
</gene>
<dbReference type="BioCyc" id="SGLO343509:SGP1_RS12650-MONOMER"/>
<organism evidence="1 2">
    <name type="scientific">Sodalis glossinidius (strain morsitans)</name>
    <dbReference type="NCBI Taxonomy" id="343509"/>
    <lineage>
        <taxon>Bacteria</taxon>
        <taxon>Pseudomonadati</taxon>
        <taxon>Pseudomonadota</taxon>
        <taxon>Gammaproteobacteria</taxon>
        <taxon>Enterobacterales</taxon>
        <taxon>Bruguierivoracaceae</taxon>
        <taxon>Sodalis</taxon>
    </lineage>
</organism>
<dbReference type="RefSeq" id="WP_041866969.1">
    <property type="nucleotide sequence ID" value="NC_007712.1"/>
</dbReference>